<dbReference type="EMBL" id="MU004188">
    <property type="protein sequence ID" value="KAF2496387.1"/>
    <property type="molecule type" value="Genomic_DNA"/>
</dbReference>
<dbReference type="AlphaFoldDB" id="A0A6A6QZ55"/>
<dbReference type="OrthoDB" id="498286at2759"/>
<dbReference type="PANTHER" id="PTHR35020">
    <property type="entry name" value="N-ACETYLGLUCOSAMINE-INDUCED PROTEIN 1"/>
    <property type="match status" value="1"/>
</dbReference>
<accession>A0A6A6QZ55</accession>
<reference evidence="1" key="1">
    <citation type="journal article" date="2020" name="Stud. Mycol.">
        <title>101 Dothideomycetes genomes: a test case for predicting lifestyles and emergence of pathogens.</title>
        <authorList>
            <person name="Haridas S."/>
            <person name="Albert R."/>
            <person name="Binder M."/>
            <person name="Bloem J."/>
            <person name="Labutti K."/>
            <person name="Salamov A."/>
            <person name="Andreopoulos B."/>
            <person name="Baker S."/>
            <person name="Barry K."/>
            <person name="Bills G."/>
            <person name="Bluhm B."/>
            <person name="Cannon C."/>
            <person name="Castanera R."/>
            <person name="Culley D."/>
            <person name="Daum C."/>
            <person name="Ezra D."/>
            <person name="Gonzalez J."/>
            <person name="Henrissat B."/>
            <person name="Kuo A."/>
            <person name="Liang C."/>
            <person name="Lipzen A."/>
            <person name="Lutzoni F."/>
            <person name="Magnuson J."/>
            <person name="Mondo S."/>
            <person name="Nolan M."/>
            <person name="Ohm R."/>
            <person name="Pangilinan J."/>
            <person name="Park H.-J."/>
            <person name="Ramirez L."/>
            <person name="Alfaro M."/>
            <person name="Sun H."/>
            <person name="Tritt A."/>
            <person name="Yoshinaga Y."/>
            <person name="Zwiers L.-H."/>
            <person name="Turgeon B."/>
            <person name="Goodwin S."/>
            <person name="Spatafora J."/>
            <person name="Crous P."/>
            <person name="Grigoriev I."/>
        </authorList>
    </citation>
    <scope>NUCLEOTIDE SEQUENCE</scope>
    <source>
        <strain evidence="1">CBS 269.34</strain>
    </source>
</reference>
<name>A0A6A6QZ55_9PEZI</name>
<evidence type="ECO:0000313" key="1">
    <source>
        <dbReference type="EMBL" id="KAF2496387.1"/>
    </source>
</evidence>
<keyword evidence="2" id="KW-1185">Reference proteome</keyword>
<proteinExistence type="predicted"/>
<dbReference type="GO" id="GO:0006044">
    <property type="term" value="P:N-acetylglucosamine metabolic process"/>
    <property type="evidence" value="ECO:0007669"/>
    <property type="project" value="TreeGrafter"/>
</dbReference>
<dbReference type="GO" id="GO:0005737">
    <property type="term" value="C:cytoplasm"/>
    <property type="evidence" value="ECO:0007669"/>
    <property type="project" value="TreeGrafter"/>
</dbReference>
<sequence>MTSTNSLAPPPEPPAFHLTSIDQEQLSLPDSAFIPHSWSSLRTLIASNRLEELKRVPSSLRAYLAWSTATKKKYGSITNFLLRERLRWTPLDGEGAEGPPRFAVKSTIPFAEAEDFKILVNDWPYGLEEGVRHIVVWLKHPLEVDGEGELVDEARSAVEEFVEERFGKRAREVGGDVLWFKNSVGLQSVRGLDHVHVLMRDVPDELVREWVGEV</sequence>
<dbReference type="PANTHER" id="PTHR35020:SF2">
    <property type="entry name" value="N-ACETYLGLUCOSAMINE-INDUCED PROTEIN 1"/>
    <property type="match status" value="1"/>
</dbReference>
<evidence type="ECO:0008006" key="3">
    <source>
        <dbReference type="Google" id="ProtNLM"/>
    </source>
</evidence>
<organism evidence="1 2">
    <name type="scientific">Lophium mytilinum</name>
    <dbReference type="NCBI Taxonomy" id="390894"/>
    <lineage>
        <taxon>Eukaryota</taxon>
        <taxon>Fungi</taxon>
        <taxon>Dikarya</taxon>
        <taxon>Ascomycota</taxon>
        <taxon>Pezizomycotina</taxon>
        <taxon>Dothideomycetes</taxon>
        <taxon>Pleosporomycetidae</taxon>
        <taxon>Mytilinidiales</taxon>
        <taxon>Mytilinidiaceae</taxon>
        <taxon>Lophium</taxon>
    </lineage>
</organism>
<evidence type="ECO:0000313" key="2">
    <source>
        <dbReference type="Proteomes" id="UP000799750"/>
    </source>
</evidence>
<dbReference type="Proteomes" id="UP000799750">
    <property type="component" value="Unassembled WGS sequence"/>
</dbReference>
<protein>
    <recommendedName>
        <fullName evidence="3">N-acetylglucosamine-induced protein 1</fullName>
    </recommendedName>
</protein>
<dbReference type="InterPro" id="IPR022036">
    <property type="entry name" value="DUF3605"/>
</dbReference>
<gene>
    <name evidence="1" type="ORF">BU16DRAFT_526878</name>
</gene>
<dbReference type="Pfam" id="PF12239">
    <property type="entry name" value="DUF3605"/>
    <property type="match status" value="1"/>
</dbReference>